<dbReference type="CDD" id="cd06171">
    <property type="entry name" value="Sigma70_r4"/>
    <property type="match status" value="1"/>
</dbReference>
<dbReference type="NCBIfam" id="TIGR02937">
    <property type="entry name" value="sigma70-ECF"/>
    <property type="match status" value="1"/>
</dbReference>
<dbReference type="Pfam" id="PF04545">
    <property type="entry name" value="Sigma70_r4"/>
    <property type="match status" value="1"/>
</dbReference>
<proteinExistence type="predicted"/>
<reference evidence="6 7" key="1">
    <citation type="submission" date="2020-08" db="EMBL/GenBank/DDBJ databases">
        <title>Novel species isolated from subtropical streams in China.</title>
        <authorList>
            <person name="Lu H."/>
        </authorList>
    </citation>
    <scope>NUCLEOTIDE SEQUENCE [LARGE SCALE GENOMIC DNA]</scope>
    <source>
        <strain evidence="6 7">LX15W</strain>
    </source>
</reference>
<evidence type="ECO:0000256" key="1">
    <source>
        <dbReference type="ARBA" id="ARBA00023015"/>
    </source>
</evidence>
<dbReference type="InterPro" id="IPR007630">
    <property type="entry name" value="RNA_pol_sigma70_r4"/>
</dbReference>
<keyword evidence="3" id="KW-0238">DNA-binding</keyword>
<evidence type="ECO:0000256" key="3">
    <source>
        <dbReference type="ARBA" id="ARBA00023125"/>
    </source>
</evidence>
<evidence type="ECO:0000256" key="4">
    <source>
        <dbReference type="ARBA" id="ARBA00023163"/>
    </source>
</evidence>
<dbReference type="SUPFAM" id="SSF88659">
    <property type="entry name" value="Sigma3 and sigma4 domains of RNA polymerase sigma factors"/>
    <property type="match status" value="1"/>
</dbReference>
<feature type="domain" description="RNA polymerase sigma-70" evidence="5">
    <location>
        <begin position="195"/>
        <end position="221"/>
    </location>
</feature>
<comment type="caution">
    <text evidence="6">The sequence shown here is derived from an EMBL/GenBank/DDBJ whole genome shotgun (WGS) entry which is preliminary data.</text>
</comment>
<dbReference type="InterPro" id="IPR000943">
    <property type="entry name" value="RNA_pol_sigma70"/>
</dbReference>
<evidence type="ECO:0000313" key="6">
    <source>
        <dbReference type="EMBL" id="MBC3875050.1"/>
    </source>
</evidence>
<dbReference type="InterPro" id="IPR013325">
    <property type="entry name" value="RNA_pol_sigma_r2"/>
</dbReference>
<keyword evidence="2" id="KW-0731">Sigma factor</keyword>
<dbReference type="EMBL" id="JACOGA010000015">
    <property type="protein sequence ID" value="MBC3875050.1"/>
    <property type="molecule type" value="Genomic_DNA"/>
</dbReference>
<dbReference type="SUPFAM" id="SSF88946">
    <property type="entry name" value="Sigma2 domain of RNA polymerase sigma factors"/>
    <property type="match status" value="1"/>
</dbReference>
<dbReference type="RefSeq" id="WP_186943028.1">
    <property type="nucleotide sequence ID" value="NZ_JACOGA010000015.1"/>
</dbReference>
<dbReference type="Pfam" id="PF04542">
    <property type="entry name" value="Sigma70_r2"/>
    <property type="match status" value="1"/>
</dbReference>
<name>A0ABR6YER5_9BURK</name>
<keyword evidence="1" id="KW-0805">Transcription regulation</keyword>
<accession>A0ABR6YER5</accession>
<dbReference type="PANTHER" id="PTHR30385">
    <property type="entry name" value="SIGMA FACTOR F FLAGELLAR"/>
    <property type="match status" value="1"/>
</dbReference>
<gene>
    <name evidence="6" type="ORF">H8K55_15785</name>
</gene>
<dbReference type="InterPro" id="IPR013324">
    <property type="entry name" value="RNA_pol_sigma_r3/r4-like"/>
</dbReference>
<evidence type="ECO:0000313" key="7">
    <source>
        <dbReference type="Proteomes" id="UP000624279"/>
    </source>
</evidence>
<dbReference type="PRINTS" id="PR00046">
    <property type="entry name" value="SIGMA70FCT"/>
</dbReference>
<dbReference type="Gene3D" id="1.10.1740.10">
    <property type="match status" value="1"/>
</dbReference>
<dbReference type="PROSITE" id="PS00716">
    <property type="entry name" value="SIGMA70_2"/>
    <property type="match status" value="1"/>
</dbReference>
<keyword evidence="7" id="KW-1185">Reference proteome</keyword>
<dbReference type="Gene3D" id="1.20.140.160">
    <property type="match status" value="1"/>
</dbReference>
<evidence type="ECO:0000256" key="2">
    <source>
        <dbReference type="ARBA" id="ARBA00023082"/>
    </source>
</evidence>
<organism evidence="6 7">
    <name type="scientific">Undibacterium flavidum</name>
    <dbReference type="NCBI Taxonomy" id="2762297"/>
    <lineage>
        <taxon>Bacteria</taxon>
        <taxon>Pseudomonadati</taxon>
        <taxon>Pseudomonadota</taxon>
        <taxon>Betaproteobacteria</taxon>
        <taxon>Burkholderiales</taxon>
        <taxon>Oxalobacteraceae</taxon>
        <taxon>Undibacterium</taxon>
    </lineage>
</organism>
<protein>
    <submittedName>
        <fullName evidence="6">Sigma-70 family RNA polymerase sigma factor</fullName>
    </submittedName>
</protein>
<evidence type="ECO:0000259" key="5">
    <source>
        <dbReference type="PROSITE" id="PS00716"/>
    </source>
</evidence>
<keyword evidence="4" id="KW-0804">Transcription</keyword>
<dbReference type="InterPro" id="IPR007627">
    <property type="entry name" value="RNA_pol_sigma70_r2"/>
</dbReference>
<dbReference type="InterPro" id="IPR014284">
    <property type="entry name" value="RNA_pol_sigma-70_dom"/>
</dbReference>
<sequence length="235" mass="26692">MLFFESRESKFRIQLVDHYLAYAKTVAAVLYARRQGNEVEFEDYHQLARVGLLEAIDRFDPTRGLQFNTFAEQRIRGAILNGLENQTEKQRQLSTIKRLQADRLAASSAVVSDSINAHAKDKIFSVLAEVGIGLAISWMLADTGIAETAEDSAVEFPFYKSLEVKQLRDLLLQQLSLLSNSEQRVIRYHYLQGITMEEIAEIFSLTKGRISQIHKSALKNLRQNLKAHSFGDLIC</sequence>
<dbReference type="Proteomes" id="UP000624279">
    <property type="component" value="Unassembled WGS sequence"/>
</dbReference>